<dbReference type="PANTHER" id="PTHR43362">
    <property type="entry name" value="MANNITOL DEHYDROGENASE DSF1-RELATED"/>
    <property type="match status" value="1"/>
</dbReference>
<evidence type="ECO:0000256" key="1">
    <source>
        <dbReference type="ARBA" id="ARBA00023002"/>
    </source>
</evidence>
<proteinExistence type="predicted"/>
<dbReference type="SUPFAM" id="SSF51735">
    <property type="entry name" value="NAD(P)-binding Rossmann-fold domains"/>
    <property type="match status" value="1"/>
</dbReference>
<evidence type="ECO:0000259" key="3">
    <source>
        <dbReference type="Pfam" id="PF08125"/>
    </source>
</evidence>
<dbReference type="Pfam" id="PF08125">
    <property type="entry name" value="Mannitol_dh_C"/>
    <property type="match status" value="1"/>
</dbReference>
<dbReference type="InterPro" id="IPR013328">
    <property type="entry name" value="6PGD_dom2"/>
</dbReference>
<evidence type="ECO:0000313" key="4">
    <source>
        <dbReference type="EMBL" id="CUH80866.1"/>
    </source>
</evidence>
<dbReference type="Gene3D" id="3.40.50.720">
    <property type="entry name" value="NAD(P)-binding Rossmann-like Domain"/>
    <property type="match status" value="1"/>
</dbReference>
<name>A0A0P1GG84_9RHOB</name>
<dbReference type="GO" id="GO:0050086">
    <property type="term" value="F:mannitol 2-dehydrogenase activity"/>
    <property type="evidence" value="ECO:0007669"/>
    <property type="project" value="UniProtKB-EC"/>
</dbReference>
<dbReference type="EC" id="1.1.1.67" evidence="4"/>
<dbReference type="InterPro" id="IPR050988">
    <property type="entry name" value="Mannitol_DH/Oxidoreductase"/>
</dbReference>
<dbReference type="InterPro" id="IPR013131">
    <property type="entry name" value="Mannitol_DH_N"/>
</dbReference>
<dbReference type="SUPFAM" id="SSF48179">
    <property type="entry name" value="6-phosphogluconate dehydrogenase C-terminal domain-like"/>
    <property type="match status" value="1"/>
</dbReference>
<reference evidence="4 5" key="1">
    <citation type="submission" date="2015-09" db="EMBL/GenBank/DDBJ databases">
        <authorList>
            <consortium name="Swine Surveillance"/>
        </authorList>
    </citation>
    <scope>NUCLEOTIDE SEQUENCE [LARGE SCALE GENOMIC DNA]</scope>
    <source>
        <strain evidence="4 5">CECT 7648</strain>
    </source>
</reference>
<dbReference type="STRING" id="441103.TRN7648_03205"/>
<dbReference type="InterPro" id="IPR036291">
    <property type="entry name" value="NAD(P)-bd_dom_sf"/>
</dbReference>
<dbReference type="AlphaFoldDB" id="A0A0P1GG84"/>
<protein>
    <submittedName>
        <fullName evidence="4">Mannitol 2-dehydrogenase</fullName>
        <ecNumber evidence="4">1.1.1.67</ecNumber>
    </submittedName>
</protein>
<dbReference type="InterPro" id="IPR013118">
    <property type="entry name" value="Mannitol_DH_C"/>
</dbReference>
<dbReference type="EMBL" id="CYSE01000006">
    <property type="protein sequence ID" value="CUH80866.1"/>
    <property type="molecule type" value="Genomic_DNA"/>
</dbReference>
<feature type="domain" description="Mannitol dehydrogenase N-terminal" evidence="2">
    <location>
        <begin position="29"/>
        <end position="274"/>
    </location>
</feature>
<dbReference type="PRINTS" id="PR00084">
    <property type="entry name" value="MTLDHDRGNASE"/>
</dbReference>
<organism evidence="4 5">
    <name type="scientific">Tropicibacter naphthalenivorans</name>
    <dbReference type="NCBI Taxonomy" id="441103"/>
    <lineage>
        <taxon>Bacteria</taxon>
        <taxon>Pseudomonadati</taxon>
        <taxon>Pseudomonadota</taxon>
        <taxon>Alphaproteobacteria</taxon>
        <taxon>Rhodobacterales</taxon>
        <taxon>Roseobacteraceae</taxon>
        <taxon>Tropicibacter</taxon>
    </lineage>
</organism>
<dbReference type="Gene3D" id="1.10.1040.10">
    <property type="entry name" value="N-(1-d-carboxylethyl)-l-norvaline Dehydrogenase, domain 2"/>
    <property type="match status" value="1"/>
</dbReference>
<evidence type="ECO:0000313" key="5">
    <source>
        <dbReference type="Proteomes" id="UP000054935"/>
    </source>
</evidence>
<dbReference type="Proteomes" id="UP000054935">
    <property type="component" value="Unassembled WGS sequence"/>
</dbReference>
<gene>
    <name evidence="4" type="primary">mtlK</name>
    <name evidence="4" type="ORF">TRN7648_03205</name>
</gene>
<evidence type="ECO:0000259" key="2">
    <source>
        <dbReference type="Pfam" id="PF01232"/>
    </source>
</evidence>
<dbReference type="InterPro" id="IPR000669">
    <property type="entry name" value="Mannitol_DH"/>
</dbReference>
<dbReference type="PANTHER" id="PTHR43362:SF1">
    <property type="entry name" value="MANNITOL DEHYDROGENASE 2-RELATED"/>
    <property type="match status" value="1"/>
</dbReference>
<sequence length="471" mass="50674">MTRLSLAHLGALPEQVAQPAYDPTAHGVGIVHLGLGAFHKAHQAAYTDSALAASGGDWRILGVSLRSPDPATQLTPQDGLFTLIERSAEGSAARVIGALAGAAHLGTDRAKVLAALTAPQTRIVSVTVTEKGYGIDRATGGVDLSHPAIAHDLAQPDQPIGVAGLLVWALRQRRAAGTPPFTVLCCDNLPENGAMLHGLLMDFTRRAAPDLLDHIRAEVACPSTMVDRITPASTPATLEAAQELLGLQDAAAIETERFTQWVIEDRFPNGRPDWGAAGAQFVDDVRPFEEMKLRMLNGAHSMLAYAGFLAGHKHVSDVMADPGLARLVRRHLRASAATLPPLPGWIWTPTRRLWSRASKTRTCTTRPIRSPWMAPKNCRNASLPPPAPRWNRGNRWTPLPLPWPPGCATCWAVMQQASPMICAIRARTRCTPPAGTGPRRCAMLCTRCRGCFRALCWPRQSGDGRSAIGCN</sequence>
<dbReference type="Pfam" id="PF01232">
    <property type="entry name" value="Mannitol_dh"/>
    <property type="match status" value="1"/>
</dbReference>
<keyword evidence="5" id="KW-1185">Reference proteome</keyword>
<feature type="domain" description="Mannitol dehydrogenase C-terminal" evidence="3">
    <location>
        <begin position="284"/>
        <end position="337"/>
    </location>
</feature>
<accession>A0A0P1GG84</accession>
<dbReference type="InterPro" id="IPR008927">
    <property type="entry name" value="6-PGluconate_DH-like_C_sf"/>
</dbReference>
<keyword evidence="1 4" id="KW-0560">Oxidoreductase</keyword>